<reference evidence="1 2" key="1">
    <citation type="journal article" date="2006" name="Nat. Biotechnol.">
        <title>The genome and transcriptomes of the anti-tumor agent Clostridium novyi-NT.</title>
        <authorList>
            <person name="Bettegowda C."/>
            <person name="Huang X."/>
            <person name="Lin J."/>
            <person name="Cheong I."/>
            <person name="Kohli M."/>
            <person name="Szabo S.A."/>
            <person name="Zhang X."/>
            <person name="Diaz L.A. Jr."/>
            <person name="Velculescu V.E."/>
            <person name="Parmigiani G."/>
            <person name="Kinzler K.W."/>
            <person name="Vogelstein B."/>
            <person name="Zhou S."/>
        </authorList>
    </citation>
    <scope>NUCLEOTIDE SEQUENCE [LARGE SCALE GENOMIC DNA]</scope>
    <source>
        <strain evidence="1 2">NT</strain>
    </source>
</reference>
<accession>A0Q3S7</accession>
<dbReference type="KEGG" id="cno:NT01CX_0839"/>
<dbReference type="HOGENOM" id="CLU_2245317_0_0_9"/>
<evidence type="ECO:0000313" key="1">
    <source>
        <dbReference type="EMBL" id="ABK62667.1"/>
    </source>
</evidence>
<keyword evidence="2" id="KW-1185">Reference proteome</keyword>
<protein>
    <submittedName>
        <fullName evidence="1">Uncharacterized protein</fullName>
    </submittedName>
</protein>
<dbReference type="STRING" id="386415.NT01CX_0839"/>
<sequence>MNKKIKNIVNKTIENEFHHVTGKIDELNKFEDYKELDYKNGEIQNKVFEVIPEQYHDLINELIESFTLLSGTESKFAFKKGVIAALTNLKYLEEIGEEIILI</sequence>
<gene>
    <name evidence="1" type="ordered locus">NT01CX_0839</name>
</gene>
<dbReference type="AlphaFoldDB" id="A0Q3S7"/>
<proteinExistence type="predicted"/>
<dbReference type="EMBL" id="CP000382">
    <property type="protein sequence ID" value="ABK62667.1"/>
    <property type="molecule type" value="Genomic_DNA"/>
</dbReference>
<organism evidence="1 2">
    <name type="scientific">Clostridium novyi (strain NT)</name>
    <dbReference type="NCBI Taxonomy" id="386415"/>
    <lineage>
        <taxon>Bacteria</taxon>
        <taxon>Bacillati</taxon>
        <taxon>Bacillota</taxon>
        <taxon>Clostridia</taxon>
        <taxon>Eubacteriales</taxon>
        <taxon>Clostridiaceae</taxon>
        <taxon>Clostridium</taxon>
    </lineage>
</organism>
<evidence type="ECO:0000313" key="2">
    <source>
        <dbReference type="Proteomes" id="UP000008220"/>
    </source>
</evidence>
<dbReference type="Proteomes" id="UP000008220">
    <property type="component" value="Chromosome"/>
</dbReference>
<name>A0Q3S7_CLONN</name>
<dbReference type="RefSeq" id="WP_011723251.1">
    <property type="nucleotide sequence ID" value="NC_008593.1"/>
</dbReference>
<dbReference type="PATRIC" id="fig|386415.7.peg.2315"/>